<organism evidence="3 4">
    <name type="scientific">Metaplanococcus flavidus</name>
    <dbReference type="NCBI Taxonomy" id="569883"/>
    <lineage>
        <taxon>Bacteria</taxon>
        <taxon>Bacillati</taxon>
        <taxon>Bacillota</taxon>
        <taxon>Bacilli</taxon>
        <taxon>Bacillales</taxon>
        <taxon>Caryophanaceae</taxon>
        <taxon>Metaplanococcus</taxon>
    </lineage>
</organism>
<dbReference type="InterPro" id="IPR020568">
    <property type="entry name" value="Ribosomal_Su5_D2-typ_SF"/>
</dbReference>
<dbReference type="EMBL" id="JBHTKI010000022">
    <property type="protein sequence ID" value="MFD1032609.1"/>
    <property type="molecule type" value="Genomic_DNA"/>
</dbReference>
<feature type="transmembrane region" description="Helical" evidence="1">
    <location>
        <begin position="31"/>
        <end position="49"/>
    </location>
</feature>
<evidence type="ECO:0000259" key="2">
    <source>
        <dbReference type="Pfam" id="PF05362"/>
    </source>
</evidence>
<evidence type="ECO:0000256" key="1">
    <source>
        <dbReference type="SAM" id="Phobius"/>
    </source>
</evidence>
<dbReference type="Pfam" id="PF05362">
    <property type="entry name" value="Lon_C"/>
    <property type="match status" value="1"/>
</dbReference>
<keyword evidence="3" id="KW-0645">Protease</keyword>
<sequence length="294" mass="32785">MISRFLLSIIAIIVFYIGLSVAFYFDLINTFIVVGVLFLIFTAAMIALIRYRHEKSKANKISLVVVLVGLLFSYDSLLVQYEHLTFRALVHLEPVEAADNSGINLMGVGISYVKFIDDEEWLVKNYGKSDQTLVHLDKMNNKIRYHSRNMAILQLLGIRNDEVSEMAGNVSEYLDYETTGIERFLESGNNSGDSAGLGLALTGLIEQNKLQNDLEFGVTGALDGHGEVSAIGMVTEKLMIAEEKEYPFMIVPSENADVAEKAKESQNLAIEIFAVSHIDEAVELINRLNEEHAE</sequence>
<feature type="transmembrane region" description="Helical" evidence="1">
    <location>
        <begin position="5"/>
        <end position="25"/>
    </location>
</feature>
<dbReference type="SUPFAM" id="SSF54211">
    <property type="entry name" value="Ribosomal protein S5 domain 2-like"/>
    <property type="match status" value="1"/>
</dbReference>
<reference evidence="4" key="1">
    <citation type="journal article" date="2019" name="Int. J. Syst. Evol. Microbiol.">
        <title>The Global Catalogue of Microorganisms (GCM) 10K type strain sequencing project: providing services to taxonomists for standard genome sequencing and annotation.</title>
        <authorList>
            <consortium name="The Broad Institute Genomics Platform"/>
            <consortium name="The Broad Institute Genome Sequencing Center for Infectious Disease"/>
            <person name="Wu L."/>
            <person name="Ma J."/>
        </authorList>
    </citation>
    <scope>NUCLEOTIDE SEQUENCE [LARGE SCALE GENOMIC DNA]</scope>
    <source>
        <strain evidence="4">CCUG 56756</strain>
    </source>
</reference>
<keyword evidence="3" id="KW-0378">Hydrolase</keyword>
<dbReference type="InterPro" id="IPR008269">
    <property type="entry name" value="Lon_proteolytic"/>
</dbReference>
<dbReference type="Gene3D" id="3.30.230.10">
    <property type="match status" value="1"/>
</dbReference>
<feature type="domain" description="Lon proteolytic" evidence="2">
    <location>
        <begin position="191"/>
        <end position="283"/>
    </location>
</feature>
<accession>A0ABW3LF91</accession>
<dbReference type="RefSeq" id="WP_144838524.1">
    <property type="nucleotide sequence ID" value="NZ_JBHTKI010000022.1"/>
</dbReference>
<protein>
    <submittedName>
        <fullName evidence="3">S16 family serine protease</fullName>
        <ecNumber evidence="3">3.4.21.-</ecNumber>
    </submittedName>
</protein>
<evidence type="ECO:0000313" key="3">
    <source>
        <dbReference type="EMBL" id="MFD1032609.1"/>
    </source>
</evidence>
<dbReference type="InterPro" id="IPR014721">
    <property type="entry name" value="Ribsml_uS5_D2-typ_fold_subgr"/>
</dbReference>
<comment type="caution">
    <text evidence="3">The sequence shown here is derived from an EMBL/GenBank/DDBJ whole genome shotgun (WGS) entry which is preliminary data.</text>
</comment>
<feature type="transmembrane region" description="Helical" evidence="1">
    <location>
        <begin position="61"/>
        <end position="81"/>
    </location>
</feature>
<keyword evidence="1" id="KW-0812">Transmembrane</keyword>
<keyword evidence="1" id="KW-1133">Transmembrane helix</keyword>
<keyword evidence="1" id="KW-0472">Membrane</keyword>
<dbReference type="GO" id="GO:0008233">
    <property type="term" value="F:peptidase activity"/>
    <property type="evidence" value="ECO:0007669"/>
    <property type="project" value="UniProtKB-KW"/>
</dbReference>
<name>A0ABW3LF91_9BACL</name>
<dbReference type="Proteomes" id="UP001597109">
    <property type="component" value="Unassembled WGS sequence"/>
</dbReference>
<keyword evidence="4" id="KW-1185">Reference proteome</keyword>
<evidence type="ECO:0000313" key="4">
    <source>
        <dbReference type="Proteomes" id="UP001597109"/>
    </source>
</evidence>
<gene>
    <name evidence="3" type="ORF">ACFQ1X_14305</name>
</gene>
<dbReference type="EC" id="3.4.21.-" evidence="3"/>
<dbReference type="GO" id="GO:0006508">
    <property type="term" value="P:proteolysis"/>
    <property type="evidence" value="ECO:0007669"/>
    <property type="project" value="UniProtKB-KW"/>
</dbReference>
<proteinExistence type="predicted"/>